<sequence length="180" mass="19568">MLVGKTSAGAIPSSGSVPNSQWSTLLGNRIYFHDAQRSGTLPSTNRVPWRNNSAVNDGHDVNLDLSGGYYDAGDYIKCTFPLSFTVLSICWGATDFGKGYDLANQTPYLDDMLRWSLDWLVKAHSSNNTLFVQIAEGTSIPPANIFPLIPAQRTSTTINHGIKDEVIRGSIKAQAASMET</sequence>
<protein>
    <submittedName>
        <fullName evidence="1">Six-hairpin glycosidase</fullName>
    </submittedName>
</protein>
<comment type="caution">
    <text evidence="1">The sequence shown here is derived from an EMBL/GenBank/DDBJ whole genome shotgun (WGS) entry which is preliminary data.</text>
</comment>
<keyword evidence="1" id="KW-0326">Glycosidase</keyword>
<evidence type="ECO:0000313" key="1">
    <source>
        <dbReference type="EMBL" id="KAH7919880.1"/>
    </source>
</evidence>
<gene>
    <name evidence="1" type="ORF">BV22DRAFT_1133520</name>
</gene>
<organism evidence="1 2">
    <name type="scientific">Leucogyrophana mollusca</name>
    <dbReference type="NCBI Taxonomy" id="85980"/>
    <lineage>
        <taxon>Eukaryota</taxon>
        <taxon>Fungi</taxon>
        <taxon>Dikarya</taxon>
        <taxon>Basidiomycota</taxon>
        <taxon>Agaricomycotina</taxon>
        <taxon>Agaricomycetes</taxon>
        <taxon>Agaricomycetidae</taxon>
        <taxon>Boletales</taxon>
        <taxon>Boletales incertae sedis</taxon>
        <taxon>Leucogyrophana</taxon>
    </lineage>
</organism>
<evidence type="ECO:0000313" key="2">
    <source>
        <dbReference type="Proteomes" id="UP000790709"/>
    </source>
</evidence>
<keyword evidence="1" id="KW-0378">Hydrolase</keyword>
<keyword evidence="2" id="KW-1185">Reference proteome</keyword>
<reference evidence="1" key="1">
    <citation type="journal article" date="2021" name="New Phytol.">
        <title>Evolutionary innovations through gain and loss of genes in the ectomycorrhizal Boletales.</title>
        <authorList>
            <person name="Wu G."/>
            <person name="Miyauchi S."/>
            <person name="Morin E."/>
            <person name="Kuo A."/>
            <person name="Drula E."/>
            <person name="Varga T."/>
            <person name="Kohler A."/>
            <person name="Feng B."/>
            <person name="Cao Y."/>
            <person name="Lipzen A."/>
            <person name="Daum C."/>
            <person name="Hundley H."/>
            <person name="Pangilinan J."/>
            <person name="Johnson J."/>
            <person name="Barry K."/>
            <person name="LaButti K."/>
            <person name="Ng V."/>
            <person name="Ahrendt S."/>
            <person name="Min B."/>
            <person name="Choi I.G."/>
            <person name="Park H."/>
            <person name="Plett J.M."/>
            <person name="Magnuson J."/>
            <person name="Spatafora J.W."/>
            <person name="Nagy L.G."/>
            <person name="Henrissat B."/>
            <person name="Grigoriev I.V."/>
            <person name="Yang Z.L."/>
            <person name="Xu J."/>
            <person name="Martin F.M."/>
        </authorList>
    </citation>
    <scope>NUCLEOTIDE SEQUENCE</scope>
    <source>
        <strain evidence="1">KUC20120723A-06</strain>
    </source>
</reference>
<proteinExistence type="predicted"/>
<dbReference type="Proteomes" id="UP000790709">
    <property type="component" value="Unassembled WGS sequence"/>
</dbReference>
<name>A0ACB8B2X3_9AGAM</name>
<accession>A0ACB8B2X3</accession>
<dbReference type="EMBL" id="MU266622">
    <property type="protein sequence ID" value="KAH7919880.1"/>
    <property type="molecule type" value="Genomic_DNA"/>
</dbReference>